<dbReference type="EMBL" id="JBHSZH010000001">
    <property type="protein sequence ID" value="MFC7078817.1"/>
    <property type="molecule type" value="Genomic_DNA"/>
</dbReference>
<dbReference type="Proteomes" id="UP001596407">
    <property type="component" value="Unassembled WGS sequence"/>
</dbReference>
<accession>A0ABD5WE38</accession>
<reference evidence="2 3" key="1">
    <citation type="journal article" date="2019" name="Int. J. Syst. Evol. Microbiol.">
        <title>The Global Catalogue of Microorganisms (GCM) 10K type strain sequencing project: providing services to taxonomists for standard genome sequencing and annotation.</title>
        <authorList>
            <consortium name="The Broad Institute Genomics Platform"/>
            <consortium name="The Broad Institute Genome Sequencing Center for Infectious Disease"/>
            <person name="Wu L."/>
            <person name="Ma J."/>
        </authorList>
    </citation>
    <scope>NUCLEOTIDE SEQUENCE [LARGE SCALE GENOMIC DNA]</scope>
    <source>
        <strain evidence="2 3">DT72</strain>
    </source>
</reference>
<organism evidence="2 3">
    <name type="scientific">Halorussus caseinilyticus</name>
    <dbReference type="NCBI Taxonomy" id="3034025"/>
    <lineage>
        <taxon>Archaea</taxon>
        <taxon>Methanobacteriati</taxon>
        <taxon>Methanobacteriota</taxon>
        <taxon>Stenosarchaea group</taxon>
        <taxon>Halobacteria</taxon>
        <taxon>Halobacteriales</taxon>
        <taxon>Haladaptataceae</taxon>
        <taxon>Halorussus</taxon>
    </lineage>
</organism>
<evidence type="ECO:0000313" key="3">
    <source>
        <dbReference type="Proteomes" id="UP001596407"/>
    </source>
</evidence>
<comment type="caution">
    <text evidence="2">The sequence shown here is derived from an EMBL/GenBank/DDBJ whole genome shotgun (WGS) entry which is preliminary data.</text>
</comment>
<evidence type="ECO:0000313" key="2">
    <source>
        <dbReference type="EMBL" id="MFC7078817.1"/>
    </source>
</evidence>
<name>A0ABD5WE38_9EURY</name>
<protein>
    <recommendedName>
        <fullName evidence="4">Peptidase M48 domain-containing protein</fullName>
    </recommendedName>
</protein>
<keyword evidence="3" id="KW-1185">Reference proteome</keyword>
<feature type="region of interest" description="Disordered" evidence="1">
    <location>
        <begin position="1"/>
        <end position="61"/>
    </location>
</feature>
<evidence type="ECO:0008006" key="4">
    <source>
        <dbReference type="Google" id="ProtNLM"/>
    </source>
</evidence>
<proteinExistence type="predicted"/>
<gene>
    <name evidence="2" type="ORF">ACFQJ6_00400</name>
</gene>
<evidence type="ECO:0000256" key="1">
    <source>
        <dbReference type="SAM" id="MobiDB-lite"/>
    </source>
</evidence>
<dbReference type="AlphaFoldDB" id="A0ABD5WE38"/>
<sequence length="152" mass="15654">MACHASSTEGGAGSSGSDSDARVRFRRSSSLPPRPKLGRPTLPTLEKMPAPAPRPASARGTAAAVAASPCALIRRALAVPRPAAARTVDALRPTSLVRLAASSSSRGPTPTPAGWLPKPLAGLPVEVDTHPPTDERVARLRDIAAAGREGYR</sequence>
<dbReference type="RefSeq" id="WP_276282486.1">
    <property type="nucleotide sequence ID" value="NZ_CP119810.1"/>
</dbReference>
<dbReference type="GeneID" id="79305245"/>